<dbReference type="EMBL" id="FJOG01000019">
    <property type="protein sequence ID" value="CZR61996.1"/>
    <property type="molecule type" value="Genomic_DNA"/>
</dbReference>
<feature type="compositionally biased region" description="Basic and acidic residues" evidence="1">
    <location>
        <begin position="114"/>
        <end position="123"/>
    </location>
</feature>
<feature type="compositionally biased region" description="Polar residues" evidence="1">
    <location>
        <begin position="130"/>
        <end position="140"/>
    </location>
</feature>
<sequence length="247" mass="27598">MQKLGIFLPSSLNTRWLIAQMFWKGCWDVSVIFEVSMLQFIAAEYSLADDTDVLKGVRLSRSDLKYFARTSNQTEKDVAGWLSSIITTAMQAVESRPETTEPNDYHENELRDASYSTKPERTKPKFQKTRMATTRPSGSGQIPIFEEEALVSSGKRMAASGLSGSGQIRVLEEEDERVGSEGRPPVLAVRVKFASLRRKSQIRVLEMESGGLAGNGWQPLGSMVRIKFVSLSRSDGQRGVSGDHWTW</sequence>
<organism evidence="2 3">
    <name type="scientific">Phialocephala subalpina</name>
    <dbReference type="NCBI Taxonomy" id="576137"/>
    <lineage>
        <taxon>Eukaryota</taxon>
        <taxon>Fungi</taxon>
        <taxon>Dikarya</taxon>
        <taxon>Ascomycota</taxon>
        <taxon>Pezizomycotina</taxon>
        <taxon>Leotiomycetes</taxon>
        <taxon>Helotiales</taxon>
        <taxon>Mollisiaceae</taxon>
        <taxon>Phialocephala</taxon>
        <taxon>Phialocephala fortinii species complex</taxon>
    </lineage>
</organism>
<protein>
    <submittedName>
        <fullName evidence="2">Uncharacterized protein</fullName>
    </submittedName>
</protein>
<evidence type="ECO:0000313" key="2">
    <source>
        <dbReference type="EMBL" id="CZR61996.1"/>
    </source>
</evidence>
<evidence type="ECO:0000256" key="1">
    <source>
        <dbReference type="SAM" id="MobiDB-lite"/>
    </source>
</evidence>
<proteinExistence type="predicted"/>
<evidence type="ECO:0000313" key="3">
    <source>
        <dbReference type="Proteomes" id="UP000184330"/>
    </source>
</evidence>
<accession>A0A1L7XAI5</accession>
<name>A0A1L7XAI5_9HELO</name>
<feature type="region of interest" description="Disordered" evidence="1">
    <location>
        <begin position="114"/>
        <end position="140"/>
    </location>
</feature>
<gene>
    <name evidence="2" type="ORF">PAC_11893</name>
</gene>
<dbReference type="Proteomes" id="UP000184330">
    <property type="component" value="Unassembled WGS sequence"/>
</dbReference>
<dbReference type="AlphaFoldDB" id="A0A1L7XAI5"/>
<keyword evidence="3" id="KW-1185">Reference proteome</keyword>
<reference evidence="2 3" key="1">
    <citation type="submission" date="2016-03" db="EMBL/GenBank/DDBJ databases">
        <authorList>
            <person name="Ploux O."/>
        </authorList>
    </citation>
    <scope>NUCLEOTIDE SEQUENCE [LARGE SCALE GENOMIC DNA]</scope>
    <source>
        <strain evidence="2 3">UAMH 11012</strain>
    </source>
</reference>